<dbReference type="RefSeq" id="WP_201024014.1">
    <property type="nucleotide sequence ID" value="NZ_BOVJ01000129.1"/>
</dbReference>
<organism evidence="1 2">
    <name type="scientific">Paenibacillus cisolokensis</name>
    <dbReference type="NCBI Taxonomy" id="1658519"/>
    <lineage>
        <taxon>Bacteria</taxon>
        <taxon>Bacillati</taxon>
        <taxon>Bacillota</taxon>
        <taxon>Bacilli</taxon>
        <taxon>Bacillales</taxon>
        <taxon>Paenibacillaceae</taxon>
        <taxon>Paenibacillus</taxon>
    </lineage>
</organism>
<proteinExistence type="predicted"/>
<name>A0ABQ4NAW2_9BACL</name>
<keyword evidence="2" id="KW-1185">Reference proteome</keyword>
<sequence length="55" mass="6638">MDDKKTEIVRKIRALDIIKDPQWLEKPDEPVPLWVMFDAIIQLLERLDPPHRPYD</sequence>
<dbReference type="Proteomes" id="UP000680304">
    <property type="component" value="Unassembled WGS sequence"/>
</dbReference>
<protein>
    <recommendedName>
        <fullName evidence="3">Transposase</fullName>
    </recommendedName>
</protein>
<reference evidence="1 2" key="1">
    <citation type="submission" date="2021-04" db="EMBL/GenBank/DDBJ databases">
        <title>Draft genome sequence of Paenibacillus cisolokensis, LC2-13A.</title>
        <authorList>
            <person name="Uke A."/>
            <person name="Chhe C."/>
            <person name="Baramee S."/>
            <person name="Kosugi A."/>
        </authorList>
    </citation>
    <scope>NUCLEOTIDE SEQUENCE [LARGE SCALE GENOMIC DNA]</scope>
    <source>
        <strain evidence="1 2">LC2-13A</strain>
    </source>
</reference>
<comment type="caution">
    <text evidence="1">The sequence shown here is derived from an EMBL/GenBank/DDBJ whole genome shotgun (WGS) entry which is preliminary data.</text>
</comment>
<evidence type="ECO:0000313" key="2">
    <source>
        <dbReference type="Proteomes" id="UP000680304"/>
    </source>
</evidence>
<dbReference type="EMBL" id="BOVJ01000129">
    <property type="protein sequence ID" value="GIQ65361.1"/>
    <property type="molecule type" value="Genomic_DNA"/>
</dbReference>
<accession>A0ABQ4NAW2</accession>
<evidence type="ECO:0000313" key="1">
    <source>
        <dbReference type="EMBL" id="GIQ65361.1"/>
    </source>
</evidence>
<gene>
    <name evidence="1" type="ORF">PACILC2_39290</name>
</gene>
<evidence type="ECO:0008006" key="3">
    <source>
        <dbReference type="Google" id="ProtNLM"/>
    </source>
</evidence>